<protein>
    <submittedName>
        <fullName evidence="2">DUF2171 domain-containing protein</fullName>
    </submittedName>
</protein>
<feature type="compositionally biased region" description="Basic and acidic residues" evidence="1">
    <location>
        <begin position="270"/>
        <end position="283"/>
    </location>
</feature>
<feature type="region of interest" description="Disordered" evidence="1">
    <location>
        <begin position="1"/>
        <end position="56"/>
    </location>
</feature>
<reference evidence="2 3" key="1">
    <citation type="submission" date="2023-02" db="EMBL/GenBank/DDBJ databases">
        <title>Genome sequence of Sphingomonas naphthae.</title>
        <authorList>
            <person name="Kim S."/>
            <person name="Heo J."/>
            <person name="Kwon S.-W."/>
        </authorList>
    </citation>
    <scope>NUCLEOTIDE SEQUENCE [LARGE SCALE GENOMIC DNA]</scope>
    <source>
        <strain evidence="2 3">KACC 18716</strain>
    </source>
</reference>
<gene>
    <name evidence="2" type="ORF">PQ455_09395</name>
</gene>
<feature type="compositionally biased region" description="Basic and acidic residues" evidence="1">
    <location>
        <begin position="28"/>
        <end position="42"/>
    </location>
</feature>
<feature type="region of interest" description="Disordered" evidence="1">
    <location>
        <begin position="270"/>
        <end position="303"/>
    </location>
</feature>
<dbReference type="EMBL" id="CP117411">
    <property type="protein sequence ID" value="WCT71868.1"/>
    <property type="molecule type" value="Genomic_DNA"/>
</dbReference>
<proteinExistence type="predicted"/>
<dbReference type="RefSeq" id="WP_273685815.1">
    <property type="nucleotide sequence ID" value="NZ_CP117411.1"/>
</dbReference>
<feature type="region of interest" description="Disordered" evidence="1">
    <location>
        <begin position="200"/>
        <end position="221"/>
    </location>
</feature>
<dbReference type="InterPro" id="IPR018684">
    <property type="entry name" value="DUF2171"/>
</dbReference>
<feature type="compositionally biased region" description="Basic and acidic residues" evidence="1">
    <location>
        <begin position="1"/>
        <end position="17"/>
    </location>
</feature>
<dbReference type="NCBIfam" id="NF033157">
    <property type="entry name" value="SWFGD_domain"/>
    <property type="match status" value="1"/>
</dbReference>
<evidence type="ECO:0000313" key="2">
    <source>
        <dbReference type="EMBL" id="WCT71868.1"/>
    </source>
</evidence>
<sequence length="303" mass="34704">MGYERNDRHPGEGRWRASSEQGRGYGPPRDRYRSDYGARGDYGRQPQGYDYQDRGFFDRAGDEVRSWFGDDEAERRREYDARFDERYRDRDDRARASRDYYSGYGRDENYADRARRGGGGYEGGFGGGFQTSDFGAGNGAGATGTYGLGAGRDRDTWGRDPNYTSWRDRQMEELDRDYAEYHLENQRRFNDEFGSWRTTRQTQRQSLGQVQEHQEVVGSDGAHIGTVDKIRGDRIILTKTDQDAGGHHHSIPSSWISTVADKVTISKTADQAKAHWRDEERNAGDFWNRSGAGSRNRTPSSTY</sequence>
<evidence type="ECO:0000313" key="3">
    <source>
        <dbReference type="Proteomes" id="UP001220395"/>
    </source>
</evidence>
<feature type="compositionally biased region" description="Polar residues" evidence="1">
    <location>
        <begin position="291"/>
        <end position="303"/>
    </location>
</feature>
<dbReference type="Pfam" id="PF09939">
    <property type="entry name" value="DUF2171"/>
    <property type="match status" value="1"/>
</dbReference>
<dbReference type="Proteomes" id="UP001220395">
    <property type="component" value="Chromosome"/>
</dbReference>
<accession>A0ABY7TF82</accession>
<organism evidence="2 3">
    <name type="scientific">Sphingomonas naphthae</name>
    <dbReference type="NCBI Taxonomy" id="1813468"/>
    <lineage>
        <taxon>Bacteria</taxon>
        <taxon>Pseudomonadati</taxon>
        <taxon>Pseudomonadota</taxon>
        <taxon>Alphaproteobacteria</taxon>
        <taxon>Sphingomonadales</taxon>
        <taxon>Sphingomonadaceae</taxon>
        <taxon>Sphingomonas</taxon>
    </lineage>
</organism>
<name>A0ABY7TF82_9SPHN</name>
<feature type="compositionally biased region" description="Polar residues" evidence="1">
    <location>
        <begin position="200"/>
        <end position="211"/>
    </location>
</feature>
<keyword evidence="3" id="KW-1185">Reference proteome</keyword>
<evidence type="ECO:0000256" key="1">
    <source>
        <dbReference type="SAM" id="MobiDB-lite"/>
    </source>
</evidence>
<dbReference type="InterPro" id="IPR047800">
    <property type="entry name" value="SWFGD_dom"/>
</dbReference>